<dbReference type="InterPro" id="IPR036390">
    <property type="entry name" value="WH_DNA-bd_sf"/>
</dbReference>
<dbReference type="Proteomes" id="UP001259982">
    <property type="component" value="Unassembled WGS sequence"/>
</dbReference>
<dbReference type="PROSITE" id="PS50931">
    <property type="entry name" value="HTH_LYSR"/>
    <property type="match status" value="1"/>
</dbReference>
<evidence type="ECO:0000256" key="2">
    <source>
        <dbReference type="ARBA" id="ARBA00023015"/>
    </source>
</evidence>
<dbReference type="PRINTS" id="PR00039">
    <property type="entry name" value="HTHLYSR"/>
</dbReference>
<proteinExistence type="inferred from homology"/>
<dbReference type="PANTHER" id="PTHR30419:SF31">
    <property type="entry name" value="BLR3139 PROTEIN"/>
    <property type="match status" value="1"/>
</dbReference>
<keyword evidence="4" id="KW-0804">Transcription</keyword>
<dbReference type="Pfam" id="PF00126">
    <property type="entry name" value="HTH_1"/>
    <property type="match status" value="1"/>
</dbReference>
<feature type="domain" description="HTH lysR-type" evidence="5">
    <location>
        <begin position="1"/>
        <end position="58"/>
    </location>
</feature>
<dbReference type="SUPFAM" id="SSF53850">
    <property type="entry name" value="Periplasmic binding protein-like II"/>
    <property type="match status" value="1"/>
</dbReference>
<sequence>MDIRQLQYLSALAQERHFTRAAQRCNVTQPTLSGRIRQLEQELGVPIVERDHRYHALTAEGERVLRWAETILDNCDAMRQELSALKGGLSGRLALGVIPSALPMVVAVSGAMRARYPSVAVSVHSRTSDKILREVEAFHFDAGITYLDNEPIERMETRHLYDEHYQLFLPAEHEWANRESVTWAEAAALPLCLLTPNMQNRRIINGAFHAAQCSPVAEIETDSVVALWSHVRFGGWASIMPAYFSELFGNESTVHSIPLVEPEVRHQVGLVTLARDPLSPIVAALFEVCRDTPLFPLAGDHLLPADSG</sequence>
<evidence type="ECO:0000256" key="1">
    <source>
        <dbReference type="ARBA" id="ARBA00009437"/>
    </source>
</evidence>
<comment type="similarity">
    <text evidence="1">Belongs to the LysR transcriptional regulatory family.</text>
</comment>
<name>A0ABU3BB46_9GAMM</name>
<dbReference type="InterPro" id="IPR005119">
    <property type="entry name" value="LysR_subst-bd"/>
</dbReference>
<comment type="caution">
    <text evidence="6">The sequence shown here is derived from an EMBL/GenBank/DDBJ whole genome shotgun (WGS) entry which is preliminary data.</text>
</comment>
<organism evidence="6 7">
    <name type="scientific">Spectribacter acetivorans</name>
    <dbReference type="NCBI Taxonomy" id="3075603"/>
    <lineage>
        <taxon>Bacteria</taxon>
        <taxon>Pseudomonadati</taxon>
        <taxon>Pseudomonadota</taxon>
        <taxon>Gammaproteobacteria</taxon>
        <taxon>Salinisphaerales</taxon>
        <taxon>Salinisphaeraceae</taxon>
        <taxon>Spectribacter</taxon>
    </lineage>
</organism>
<keyword evidence="3" id="KW-0238">DNA-binding</keyword>
<protein>
    <submittedName>
        <fullName evidence="6">LysR family transcriptional regulator</fullName>
    </submittedName>
</protein>
<evidence type="ECO:0000259" key="5">
    <source>
        <dbReference type="PROSITE" id="PS50931"/>
    </source>
</evidence>
<keyword evidence="7" id="KW-1185">Reference proteome</keyword>
<dbReference type="CDD" id="cd05466">
    <property type="entry name" value="PBP2_LTTR_substrate"/>
    <property type="match status" value="1"/>
</dbReference>
<dbReference type="PANTHER" id="PTHR30419">
    <property type="entry name" value="HTH-TYPE TRANSCRIPTIONAL REGULATOR YBHD"/>
    <property type="match status" value="1"/>
</dbReference>
<evidence type="ECO:0000256" key="3">
    <source>
        <dbReference type="ARBA" id="ARBA00023125"/>
    </source>
</evidence>
<dbReference type="SUPFAM" id="SSF46785">
    <property type="entry name" value="Winged helix' DNA-binding domain"/>
    <property type="match status" value="1"/>
</dbReference>
<dbReference type="Gene3D" id="3.40.190.290">
    <property type="match status" value="1"/>
</dbReference>
<dbReference type="Gene3D" id="1.10.10.10">
    <property type="entry name" value="Winged helix-like DNA-binding domain superfamily/Winged helix DNA-binding domain"/>
    <property type="match status" value="1"/>
</dbReference>
<gene>
    <name evidence="6" type="ORF">RM531_12695</name>
</gene>
<dbReference type="RefSeq" id="WP_311659739.1">
    <property type="nucleotide sequence ID" value="NZ_JAVRHY010000013.1"/>
</dbReference>
<reference evidence="6 7" key="1">
    <citation type="submission" date="2023-09" db="EMBL/GenBank/DDBJ databases">
        <authorList>
            <person name="Rey-Velasco X."/>
        </authorList>
    </citation>
    <scope>NUCLEOTIDE SEQUENCE [LARGE SCALE GENOMIC DNA]</scope>
    <source>
        <strain evidence="6 7">P385</strain>
    </source>
</reference>
<evidence type="ECO:0000256" key="4">
    <source>
        <dbReference type="ARBA" id="ARBA00023163"/>
    </source>
</evidence>
<dbReference type="InterPro" id="IPR000847">
    <property type="entry name" value="LysR_HTH_N"/>
</dbReference>
<evidence type="ECO:0000313" key="6">
    <source>
        <dbReference type="EMBL" id="MDT0619335.1"/>
    </source>
</evidence>
<keyword evidence="2" id="KW-0805">Transcription regulation</keyword>
<dbReference type="InterPro" id="IPR036388">
    <property type="entry name" value="WH-like_DNA-bd_sf"/>
</dbReference>
<accession>A0ABU3BB46</accession>
<dbReference type="Pfam" id="PF03466">
    <property type="entry name" value="LysR_substrate"/>
    <property type="match status" value="1"/>
</dbReference>
<dbReference type="EMBL" id="JAVRHY010000013">
    <property type="protein sequence ID" value="MDT0619335.1"/>
    <property type="molecule type" value="Genomic_DNA"/>
</dbReference>
<dbReference type="InterPro" id="IPR050950">
    <property type="entry name" value="HTH-type_LysR_regulators"/>
</dbReference>
<evidence type="ECO:0000313" key="7">
    <source>
        <dbReference type="Proteomes" id="UP001259982"/>
    </source>
</evidence>